<gene>
    <name evidence="6" type="ORF">HDA36_002240</name>
</gene>
<feature type="transmembrane region" description="Helical" evidence="5">
    <location>
        <begin position="92"/>
        <end position="114"/>
    </location>
</feature>
<evidence type="ECO:0000256" key="1">
    <source>
        <dbReference type="ARBA" id="ARBA00004141"/>
    </source>
</evidence>
<dbReference type="EMBL" id="JACHDB010000001">
    <property type="protein sequence ID" value="MBB5432156.1"/>
    <property type="molecule type" value="Genomic_DNA"/>
</dbReference>
<evidence type="ECO:0000256" key="3">
    <source>
        <dbReference type="ARBA" id="ARBA00022989"/>
    </source>
</evidence>
<evidence type="ECO:0000256" key="4">
    <source>
        <dbReference type="ARBA" id="ARBA00023136"/>
    </source>
</evidence>
<feature type="transmembrane region" description="Helical" evidence="5">
    <location>
        <begin position="20"/>
        <end position="45"/>
    </location>
</feature>
<keyword evidence="2 5" id="KW-0812">Transmembrane</keyword>
<dbReference type="RefSeq" id="WP_312893579.1">
    <property type="nucleotide sequence ID" value="NZ_JACHDB010000001.1"/>
</dbReference>
<keyword evidence="4 5" id="KW-0472">Membrane</keyword>
<comment type="caution">
    <text evidence="6">The sequence shown here is derived from an EMBL/GenBank/DDBJ whole genome shotgun (WGS) entry which is preliminary data.</text>
</comment>
<keyword evidence="7" id="KW-1185">Reference proteome</keyword>
<dbReference type="AlphaFoldDB" id="A0A7W8QMG6"/>
<dbReference type="Pfam" id="PF09685">
    <property type="entry name" value="MamF_MmsF"/>
    <property type="match status" value="1"/>
</dbReference>
<protein>
    <recommendedName>
        <fullName evidence="8">DUF4870 domain-containing protein</fullName>
    </recommendedName>
</protein>
<evidence type="ECO:0008006" key="8">
    <source>
        <dbReference type="Google" id="ProtNLM"/>
    </source>
</evidence>
<reference evidence="6 7" key="1">
    <citation type="submission" date="2020-08" db="EMBL/GenBank/DDBJ databases">
        <title>Sequencing the genomes of 1000 actinobacteria strains.</title>
        <authorList>
            <person name="Klenk H.-P."/>
        </authorList>
    </citation>
    <scope>NUCLEOTIDE SEQUENCE [LARGE SCALE GENOMIC DNA]</scope>
    <source>
        <strain evidence="6 7">DSM 44551</strain>
    </source>
</reference>
<dbReference type="Proteomes" id="UP000572635">
    <property type="component" value="Unassembled WGS sequence"/>
</dbReference>
<evidence type="ECO:0000256" key="5">
    <source>
        <dbReference type="SAM" id="Phobius"/>
    </source>
</evidence>
<proteinExistence type="predicted"/>
<comment type="subcellular location">
    <subcellularLocation>
        <location evidence="1">Membrane</location>
        <topology evidence="1">Multi-pass membrane protein</topology>
    </subcellularLocation>
</comment>
<evidence type="ECO:0000313" key="6">
    <source>
        <dbReference type="EMBL" id="MBB5432156.1"/>
    </source>
</evidence>
<dbReference type="InterPro" id="IPR019109">
    <property type="entry name" value="MamF_MmsF"/>
</dbReference>
<feature type="transmembrane region" description="Helical" evidence="5">
    <location>
        <begin position="65"/>
        <end position="86"/>
    </location>
</feature>
<evidence type="ECO:0000313" key="7">
    <source>
        <dbReference type="Proteomes" id="UP000572635"/>
    </source>
</evidence>
<evidence type="ECO:0000256" key="2">
    <source>
        <dbReference type="ARBA" id="ARBA00022692"/>
    </source>
</evidence>
<sequence>MPPPGAAPSPGGPAPSAEDPVWAMVAHLSGAIVACLGWVPPLIVFSSRKERSPFTRQHAAEALNFQLTLLIPYAISWIVYIVLALVAPQVAWIGSVLIALVWVLSIVFGVLAAVRANKGGWYRYPVSLRLVK</sequence>
<keyword evidence="3 5" id="KW-1133">Transmembrane helix</keyword>
<organism evidence="6 7">
    <name type="scientific">Nocardiopsis composta</name>
    <dbReference type="NCBI Taxonomy" id="157465"/>
    <lineage>
        <taxon>Bacteria</taxon>
        <taxon>Bacillati</taxon>
        <taxon>Actinomycetota</taxon>
        <taxon>Actinomycetes</taxon>
        <taxon>Streptosporangiales</taxon>
        <taxon>Nocardiopsidaceae</taxon>
        <taxon>Nocardiopsis</taxon>
    </lineage>
</organism>
<accession>A0A7W8QMG6</accession>
<name>A0A7W8QMG6_9ACTN</name>